<proteinExistence type="predicted"/>
<sequence length="115" mass="12750">MDLQTIKYIADLGGSELVAFLLGLVLGFGFAMKFFCKKEKQNITIQNGSSNPVISQTVGTCSLPLMKNNQIVDYHNIQVVITYENSKPVRVGCPYFNKGKCELAKTVCEVLNKQI</sequence>
<evidence type="ECO:0000313" key="2">
    <source>
        <dbReference type="EMBL" id="OPA77358.1"/>
    </source>
</evidence>
<organism evidence="2 3">
    <name type="scientific">Campylobacter pinnipediorum subsp. pinnipediorum</name>
    <dbReference type="NCBI Taxonomy" id="1660067"/>
    <lineage>
        <taxon>Bacteria</taxon>
        <taxon>Pseudomonadati</taxon>
        <taxon>Campylobacterota</taxon>
        <taxon>Epsilonproteobacteria</taxon>
        <taxon>Campylobacterales</taxon>
        <taxon>Campylobacteraceae</taxon>
        <taxon>Campylobacter</taxon>
    </lineage>
</organism>
<accession>A0AAX0L9E3</accession>
<evidence type="ECO:0000256" key="1">
    <source>
        <dbReference type="SAM" id="Phobius"/>
    </source>
</evidence>
<reference evidence="2 3" key="1">
    <citation type="submission" date="2016-08" db="EMBL/GenBank/DDBJ databases">
        <title>Campylobacter species from sea mammals.</title>
        <authorList>
            <person name="Gilbert M.J."/>
            <person name="Byrne B.A."/>
            <person name="Zomer A.L."/>
            <person name="Wagenaar J.A."/>
        </authorList>
    </citation>
    <scope>NUCLEOTIDE SEQUENCE [LARGE SCALE GENOMIC DNA]</scope>
    <source>
        <strain evidence="2 3">1105248</strain>
    </source>
</reference>
<dbReference type="RefSeq" id="WP_069637511.1">
    <property type="nucleotide sequence ID" value="NZ_MCRK01000036.1"/>
</dbReference>
<name>A0AAX0L9E3_9BACT</name>
<dbReference type="AlphaFoldDB" id="A0AAX0L9E3"/>
<dbReference type="EMBL" id="MCRK01000036">
    <property type="protein sequence ID" value="OPA77358.1"/>
    <property type="molecule type" value="Genomic_DNA"/>
</dbReference>
<protein>
    <submittedName>
        <fullName evidence="2">Uncharacterized protein</fullName>
    </submittedName>
</protein>
<keyword evidence="1" id="KW-0812">Transmembrane</keyword>
<evidence type="ECO:0000313" key="3">
    <source>
        <dbReference type="Proteomes" id="UP000189728"/>
    </source>
</evidence>
<gene>
    <name evidence="2" type="ORF">BFG04_04490</name>
</gene>
<keyword evidence="1" id="KW-0472">Membrane</keyword>
<comment type="caution">
    <text evidence="2">The sequence shown here is derived from an EMBL/GenBank/DDBJ whole genome shotgun (WGS) entry which is preliminary data.</text>
</comment>
<feature type="transmembrane region" description="Helical" evidence="1">
    <location>
        <begin position="17"/>
        <end position="36"/>
    </location>
</feature>
<dbReference type="Proteomes" id="UP000189728">
    <property type="component" value="Unassembled WGS sequence"/>
</dbReference>
<keyword evidence="1" id="KW-1133">Transmembrane helix</keyword>